<evidence type="ECO:0000259" key="1">
    <source>
        <dbReference type="Pfam" id="PF12937"/>
    </source>
</evidence>
<organism evidence="2 3">
    <name type="scientific">Diplogelasinospora grovesii</name>
    <dbReference type="NCBI Taxonomy" id="303347"/>
    <lineage>
        <taxon>Eukaryota</taxon>
        <taxon>Fungi</taxon>
        <taxon>Dikarya</taxon>
        <taxon>Ascomycota</taxon>
        <taxon>Pezizomycotina</taxon>
        <taxon>Sordariomycetes</taxon>
        <taxon>Sordariomycetidae</taxon>
        <taxon>Sordariales</taxon>
        <taxon>Diplogelasinosporaceae</taxon>
        <taxon>Diplogelasinospora</taxon>
    </lineage>
</organism>
<protein>
    <recommendedName>
        <fullName evidence="1">F-box domain-containing protein</fullName>
    </recommendedName>
</protein>
<dbReference type="AlphaFoldDB" id="A0AAN6N2E5"/>
<feature type="domain" description="F-box" evidence="1">
    <location>
        <begin position="69"/>
        <end position="139"/>
    </location>
</feature>
<evidence type="ECO:0000313" key="3">
    <source>
        <dbReference type="Proteomes" id="UP001303473"/>
    </source>
</evidence>
<comment type="caution">
    <text evidence="2">The sequence shown here is derived from an EMBL/GenBank/DDBJ whole genome shotgun (WGS) entry which is preliminary data.</text>
</comment>
<keyword evidence="3" id="KW-1185">Reference proteome</keyword>
<gene>
    <name evidence="2" type="ORF">QBC46DRAFT_411968</name>
</gene>
<dbReference type="InterPro" id="IPR001810">
    <property type="entry name" value="F-box_dom"/>
</dbReference>
<evidence type="ECO:0000313" key="2">
    <source>
        <dbReference type="EMBL" id="KAK3936578.1"/>
    </source>
</evidence>
<proteinExistence type="predicted"/>
<name>A0AAN6N2E5_9PEZI</name>
<sequence length="672" mass="77725">MTKRKAGPDFEFPTCTKVPRTSKDGMFEVIRGTSTPLKSVSIAPWVPRDDSMWELREGFARLCLAGQSLSSLPVEILQNIFEYFVPASFKIGPRASLYQRTGARWNAFFESRATLLNLSRVSKQMRRFALPLLYRNVFLSRPGSLIDFLYITLASKEPRPADQLRNLCCAMPLDNPEMAFNMLAYCQRLPRKFLEGQVGIGPDIFLSMSFRMYIQYSLYNRWFAQNMLFLLLCAARELRTLQCRLPEPTMGRPRPAMWNWFLNGKPIDILERTIIPNTTDPIPEGYRGPRHCFPNPFLRLVRFELGGDLNDEAGGLSFIGLDLVRPYDAVLHLRMRQRSGLEDPVDLIRRPSSIAHLGAREHAAFNTYLDSLKRLKTVQRWDSKWNLDVNNLLDSLKTFGSPGELSPDQHRRFVRCLDTIPPDWGDRPQAYDKELFFRLSKFVGLHLDHQPTLEDKISRNNITSIVLHTLIDGDLPPWRFMDPLEDRLLPFAATVERLDLPLFTVPDVTIRIYRPTGRLTCVREFRRLRELGITLEGFFGSWCRTEAAIRCFRVSDPSRLEATVNQLPENLTKLKLYEWYGEFSIESFLVNDVNRWQAARLRQELWLAGLNYMGKLLRARCHRLTEVHVQLKYAFVLDKYLPEKHGENSLVETLLGDFAKVGIKITVNRARG</sequence>
<dbReference type="Proteomes" id="UP001303473">
    <property type="component" value="Unassembled WGS sequence"/>
</dbReference>
<reference evidence="3" key="1">
    <citation type="journal article" date="2023" name="Mol. Phylogenet. Evol.">
        <title>Genome-scale phylogeny and comparative genomics of the fungal order Sordariales.</title>
        <authorList>
            <person name="Hensen N."/>
            <person name="Bonometti L."/>
            <person name="Westerberg I."/>
            <person name="Brannstrom I.O."/>
            <person name="Guillou S."/>
            <person name="Cros-Aarteil S."/>
            <person name="Calhoun S."/>
            <person name="Haridas S."/>
            <person name="Kuo A."/>
            <person name="Mondo S."/>
            <person name="Pangilinan J."/>
            <person name="Riley R."/>
            <person name="LaButti K."/>
            <person name="Andreopoulos B."/>
            <person name="Lipzen A."/>
            <person name="Chen C."/>
            <person name="Yan M."/>
            <person name="Daum C."/>
            <person name="Ng V."/>
            <person name="Clum A."/>
            <person name="Steindorff A."/>
            <person name="Ohm R.A."/>
            <person name="Martin F."/>
            <person name="Silar P."/>
            <person name="Natvig D.O."/>
            <person name="Lalanne C."/>
            <person name="Gautier V."/>
            <person name="Ament-Velasquez S.L."/>
            <person name="Kruys A."/>
            <person name="Hutchinson M.I."/>
            <person name="Powell A.J."/>
            <person name="Barry K."/>
            <person name="Miller A.N."/>
            <person name="Grigoriev I.V."/>
            <person name="Debuchy R."/>
            <person name="Gladieux P."/>
            <person name="Hiltunen Thoren M."/>
            <person name="Johannesson H."/>
        </authorList>
    </citation>
    <scope>NUCLEOTIDE SEQUENCE [LARGE SCALE GENOMIC DNA]</scope>
    <source>
        <strain evidence="3">CBS 340.73</strain>
    </source>
</reference>
<accession>A0AAN6N2E5</accession>
<dbReference type="EMBL" id="MU853879">
    <property type="protein sequence ID" value="KAK3936578.1"/>
    <property type="molecule type" value="Genomic_DNA"/>
</dbReference>
<dbReference type="Pfam" id="PF12937">
    <property type="entry name" value="F-box-like"/>
    <property type="match status" value="1"/>
</dbReference>